<dbReference type="PROSITE" id="PS00552">
    <property type="entry name" value="HTH_MERR_1"/>
    <property type="match status" value="1"/>
</dbReference>
<dbReference type="RefSeq" id="WP_085850277.1">
    <property type="nucleotide sequence ID" value="NZ_FNZV01000012.1"/>
</dbReference>
<dbReference type="Gene3D" id="1.10.1660.10">
    <property type="match status" value="1"/>
</dbReference>
<dbReference type="CDD" id="cd01110">
    <property type="entry name" value="HTH_SoxR"/>
    <property type="match status" value="1"/>
</dbReference>
<dbReference type="GO" id="GO:0046872">
    <property type="term" value="F:metal ion binding"/>
    <property type="evidence" value="ECO:0007669"/>
    <property type="project" value="UniProtKB-KW"/>
</dbReference>
<keyword evidence="2" id="KW-0408">Iron</keyword>
<dbReference type="NCBIfam" id="TIGR01950">
    <property type="entry name" value="SoxR"/>
    <property type="match status" value="1"/>
</dbReference>
<keyword evidence="7" id="KW-1185">Reference proteome</keyword>
<dbReference type="PRINTS" id="PR00040">
    <property type="entry name" value="HTHMERR"/>
</dbReference>
<keyword evidence="3" id="KW-0411">Iron-sulfur</keyword>
<evidence type="ECO:0000259" key="5">
    <source>
        <dbReference type="PROSITE" id="PS50937"/>
    </source>
</evidence>
<keyword evidence="1" id="KW-0001">2Fe-2S</keyword>
<dbReference type="Proteomes" id="UP000193307">
    <property type="component" value="Unassembled WGS sequence"/>
</dbReference>
<proteinExistence type="predicted"/>
<dbReference type="GO" id="GO:0051537">
    <property type="term" value="F:2 iron, 2 sulfur cluster binding"/>
    <property type="evidence" value="ECO:0007669"/>
    <property type="project" value="UniProtKB-KW"/>
</dbReference>
<organism evidence="6 7">
    <name type="scientific">Pacificibacter marinus</name>
    <dbReference type="NCBI Taxonomy" id="658057"/>
    <lineage>
        <taxon>Bacteria</taxon>
        <taxon>Pseudomonadati</taxon>
        <taxon>Pseudomonadota</taxon>
        <taxon>Alphaproteobacteria</taxon>
        <taxon>Rhodobacterales</taxon>
        <taxon>Roseobacteraceae</taxon>
        <taxon>Pacificibacter</taxon>
    </lineage>
</organism>
<evidence type="ECO:0000313" key="7">
    <source>
        <dbReference type="Proteomes" id="UP000193307"/>
    </source>
</evidence>
<dbReference type="PANTHER" id="PTHR30204:SF0">
    <property type="entry name" value="REDOX-SENSITIVE TRANSCRIPTIONAL ACTIVATOR SOXR"/>
    <property type="match status" value="1"/>
</dbReference>
<gene>
    <name evidence="6" type="primary">soxR</name>
    <name evidence="6" type="ORF">PAM7971_03185</name>
</gene>
<evidence type="ECO:0000256" key="4">
    <source>
        <dbReference type="ARBA" id="ARBA00023125"/>
    </source>
</evidence>
<reference evidence="6 7" key="1">
    <citation type="submission" date="2017-03" db="EMBL/GenBank/DDBJ databases">
        <authorList>
            <person name="Afonso C.L."/>
            <person name="Miller P.J."/>
            <person name="Scott M.A."/>
            <person name="Spackman E."/>
            <person name="Goraichik I."/>
            <person name="Dimitrov K.M."/>
            <person name="Suarez D.L."/>
            <person name="Swayne D.E."/>
        </authorList>
    </citation>
    <scope>NUCLEOTIDE SEQUENCE [LARGE SCALE GENOMIC DNA]</scope>
    <source>
        <strain evidence="6 7">CECT 7971</strain>
    </source>
</reference>
<dbReference type="InterPro" id="IPR009061">
    <property type="entry name" value="DNA-bd_dom_put_sf"/>
</dbReference>
<dbReference type="Pfam" id="PF13411">
    <property type="entry name" value="MerR_1"/>
    <property type="match status" value="1"/>
</dbReference>
<dbReference type="InterPro" id="IPR047057">
    <property type="entry name" value="MerR_fam"/>
</dbReference>
<name>A0A1Y5TDC4_9RHOB</name>
<sequence length="144" mass="15761">MALGTELSIGQVAQRTGVAVSALRYYETQGLLQANRNAGGQRRFARATLRRISFIIAAQKFGFSIARIRELFVNLPENRTPNETDWSKIALEFRAELDAKIASLEKLRDNLDGCIGCGCLSMKKCALYNADDKVAAHGAGAQLL</sequence>
<dbReference type="PROSITE" id="PS50937">
    <property type="entry name" value="HTH_MERR_2"/>
    <property type="match status" value="1"/>
</dbReference>
<dbReference type="GO" id="GO:0006979">
    <property type="term" value="P:response to oxidative stress"/>
    <property type="evidence" value="ECO:0007669"/>
    <property type="project" value="InterPro"/>
</dbReference>
<dbReference type="InterPro" id="IPR010211">
    <property type="entry name" value="Redox-sen_tscrpt-act_SoxR"/>
</dbReference>
<evidence type="ECO:0000256" key="2">
    <source>
        <dbReference type="ARBA" id="ARBA00023004"/>
    </source>
</evidence>
<protein>
    <submittedName>
        <fullName evidence="6">Redox-sensitive transcriptional activator SoxR</fullName>
    </submittedName>
</protein>
<dbReference type="AlphaFoldDB" id="A0A1Y5TDC4"/>
<dbReference type="PANTHER" id="PTHR30204">
    <property type="entry name" value="REDOX-CYCLING DRUG-SENSING TRANSCRIPTIONAL ACTIVATOR SOXR"/>
    <property type="match status" value="1"/>
</dbReference>
<dbReference type="OrthoDB" id="9802944at2"/>
<evidence type="ECO:0000313" key="6">
    <source>
        <dbReference type="EMBL" id="SLN61582.1"/>
    </source>
</evidence>
<dbReference type="GO" id="GO:0003700">
    <property type="term" value="F:DNA-binding transcription factor activity"/>
    <property type="evidence" value="ECO:0007669"/>
    <property type="project" value="InterPro"/>
</dbReference>
<accession>A0A1Y5TDC4</accession>
<dbReference type="SMART" id="SM00422">
    <property type="entry name" value="HTH_MERR"/>
    <property type="match status" value="1"/>
</dbReference>
<keyword evidence="4" id="KW-0238">DNA-binding</keyword>
<dbReference type="STRING" id="658057.SAMN04488032_11293"/>
<evidence type="ECO:0000256" key="1">
    <source>
        <dbReference type="ARBA" id="ARBA00022714"/>
    </source>
</evidence>
<dbReference type="InterPro" id="IPR000551">
    <property type="entry name" value="MerR-type_HTH_dom"/>
</dbReference>
<keyword evidence="1" id="KW-0479">Metal-binding</keyword>
<dbReference type="GO" id="GO:0003677">
    <property type="term" value="F:DNA binding"/>
    <property type="evidence" value="ECO:0007669"/>
    <property type="project" value="UniProtKB-KW"/>
</dbReference>
<feature type="domain" description="HTH merR-type" evidence="5">
    <location>
        <begin position="6"/>
        <end position="74"/>
    </location>
</feature>
<dbReference type="EMBL" id="FWFW01000012">
    <property type="protein sequence ID" value="SLN61582.1"/>
    <property type="molecule type" value="Genomic_DNA"/>
</dbReference>
<dbReference type="SUPFAM" id="SSF46955">
    <property type="entry name" value="Putative DNA-binding domain"/>
    <property type="match status" value="1"/>
</dbReference>
<evidence type="ECO:0000256" key="3">
    <source>
        <dbReference type="ARBA" id="ARBA00023014"/>
    </source>
</evidence>